<evidence type="ECO:0000313" key="3">
    <source>
        <dbReference type="Proteomes" id="UP001215827"/>
    </source>
</evidence>
<keyword evidence="1" id="KW-0732">Signal</keyword>
<keyword evidence="3" id="KW-1185">Reference proteome</keyword>
<dbReference type="RefSeq" id="WP_278016232.1">
    <property type="nucleotide sequence ID" value="NZ_CP121106.1"/>
</dbReference>
<reference evidence="2 3" key="1">
    <citation type="submission" date="2023-03" db="EMBL/GenBank/DDBJ databases">
        <title>Altererythrobacter sp. CAU 1644 isolated from sand.</title>
        <authorList>
            <person name="Kim W."/>
        </authorList>
    </citation>
    <scope>NUCLEOTIDE SEQUENCE [LARGE SCALE GENOMIC DNA]</scope>
    <source>
        <strain evidence="2 3">CAU 1644</strain>
    </source>
</reference>
<proteinExistence type="predicted"/>
<feature type="chain" id="PRO_5046330313" evidence="1">
    <location>
        <begin position="23"/>
        <end position="145"/>
    </location>
</feature>
<protein>
    <submittedName>
        <fullName evidence="2">Uncharacterized protein</fullName>
    </submittedName>
</protein>
<sequence length="145" mass="14779">MKNAVKIAALAAIMTYASAAQAEMATYVTTGGEQTVTGTETMFGSMQVGTSVATYGDGSKRSESWTCIGASNPPNSKVFDVHFVCDLNSDAGSYAINFGCQNLPDGSQGCVGGLQGKSGIYKGKVGATTWAGTGGTGSGTIHWKD</sequence>
<dbReference type="EMBL" id="CP121106">
    <property type="protein sequence ID" value="WFL77539.1"/>
    <property type="molecule type" value="Genomic_DNA"/>
</dbReference>
<name>A0ABY8FZW6_9SPHN</name>
<evidence type="ECO:0000256" key="1">
    <source>
        <dbReference type="SAM" id="SignalP"/>
    </source>
</evidence>
<dbReference type="Proteomes" id="UP001215827">
    <property type="component" value="Chromosome"/>
</dbReference>
<evidence type="ECO:0000313" key="2">
    <source>
        <dbReference type="EMBL" id="WFL77539.1"/>
    </source>
</evidence>
<gene>
    <name evidence="2" type="ORF">P7228_00305</name>
</gene>
<accession>A0ABY8FZW6</accession>
<organism evidence="2 3">
    <name type="scientific">Altererythrobacter arenosus</name>
    <dbReference type="NCBI Taxonomy" id="3032592"/>
    <lineage>
        <taxon>Bacteria</taxon>
        <taxon>Pseudomonadati</taxon>
        <taxon>Pseudomonadota</taxon>
        <taxon>Alphaproteobacteria</taxon>
        <taxon>Sphingomonadales</taxon>
        <taxon>Erythrobacteraceae</taxon>
        <taxon>Altererythrobacter</taxon>
    </lineage>
</organism>
<feature type="signal peptide" evidence="1">
    <location>
        <begin position="1"/>
        <end position="22"/>
    </location>
</feature>